<dbReference type="Gene3D" id="3.90.1200.10">
    <property type="match status" value="1"/>
</dbReference>
<dbReference type="KEGG" id="lae:LBAT_0308"/>
<evidence type="ECO:0000256" key="1">
    <source>
        <dbReference type="ARBA" id="ARBA00010165"/>
    </source>
</evidence>
<keyword evidence="7" id="KW-0067">ATP-binding</keyword>
<reference evidence="9 11" key="1">
    <citation type="submission" date="2015-03" db="EMBL/GenBank/DDBJ databases">
        <title>Complete genome sequence of Lactobacillus acetotolerans NBRC 13120.</title>
        <authorList>
            <person name="Toh H."/>
            <person name="Morita H."/>
            <person name="Fujita N."/>
        </authorList>
    </citation>
    <scope>NUCLEOTIDE SEQUENCE [LARGE SCALE GENOMIC DNA]</scope>
    <source>
        <strain evidence="9 11">NBRC 13120</strain>
    </source>
</reference>
<dbReference type="GO" id="GO:0046522">
    <property type="term" value="F:S-methyl-5-thioribose kinase activity"/>
    <property type="evidence" value="ECO:0007669"/>
    <property type="project" value="UniProtKB-EC"/>
</dbReference>
<dbReference type="EMBL" id="AP014808">
    <property type="protein sequence ID" value="BAQ56697.1"/>
    <property type="molecule type" value="Genomic_DNA"/>
</dbReference>
<dbReference type="PANTHER" id="PTHR34273:SF2">
    <property type="entry name" value="METHYLTHIORIBOSE KINASE"/>
    <property type="match status" value="1"/>
</dbReference>
<dbReference type="GO" id="GO:0005524">
    <property type="term" value="F:ATP binding"/>
    <property type="evidence" value="ECO:0007669"/>
    <property type="project" value="UniProtKB-KW"/>
</dbReference>
<keyword evidence="6 9" id="KW-0418">Kinase</keyword>
<keyword evidence="11" id="KW-1185">Reference proteome</keyword>
<organism evidence="9 11">
    <name type="scientific">Lactobacillus acetotolerans</name>
    <dbReference type="NCBI Taxonomy" id="1600"/>
    <lineage>
        <taxon>Bacteria</taxon>
        <taxon>Bacillati</taxon>
        <taxon>Bacillota</taxon>
        <taxon>Bacilli</taxon>
        <taxon>Lactobacillales</taxon>
        <taxon>Lactobacillaceae</taxon>
        <taxon>Lactobacillus</taxon>
    </lineage>
</organism>
<evidence type="ECO:0000259" key="8">
    <source>
        <dbReference type="Pfam" id="PF01636"/>
    </source>
</evidence>
<keyword evidence="5" id="KW-0547">Nucleotide-binding</keyword>
<dbReference type="Proteomes" id="UP000035709">
    <property type="component" value="Chromosome"/>
</dbReference>
<evidence type="ECO:0000256" key="4">
    <source>
        <dbReference type="ARBA" id="ARBA00022679"/>
    </source>
</evidence>
<evidence type="ECO:0000256" key="2">
    <source>
        <dbReference type="ARBA" id="ARBA00011738"/>
    </source>
</evidence>
<dbReference type="RefSeq" id="WP_056970372.1">
    <property type="nucleotide sequence ID" value="NZ_AP014808.1"/>
</dbReference>
<dbReference type="AlphaFoldDB" id="A0A0D6A1M3"/>
<dbReference type="SUPFAM" id="SSF56112">
    <property type="entry name" value="Protein kinase-like (PK-like)"/>
    <property type="match status" value="1"/>
</dbReference>
<dbReference type="EMBL" id="CP044496">
    <property type="protein sequence ID" value="QFG50807.1"/>
    <property type="molecule type" value="Genomic_DNA"/>
</dbReference>
<comment type="similarity">
    <text evidence="1">Belongs to the methylthioribose kinase family.</text>
</comment>
<evidence type="ECO:0000313" key="11">
    <source>
        <dbReference type="Proteomes" id="UP000035709"/>
    </source>
</evidence>
<dbReference type="OrthoDB" id="9777791at2"/>
<sequence>MDYNNYFDLNLEQAKQYTVAHTDFFGDEQANKLNVKEVSDGNINHVYKIDDGRKSLILKQTGKTIRTSGNPLDQHRGHIEDKCLEIQRKLSGGQVPKVYDYNETMHVILMEDVSEFKNLRYELKKEHIFPKFADQISSFMVNVLLPTTDLVLDRKKKKALVKDFINPGPCDITENLVLTEPYYDYRGRNVFDKSLLPFVKQNLYDNDILKANVAELRNNFMNNAQSLLHGDLHSGSIFINDSDIRVFDSEFSFYGPMGYDIGNVIGNLVFPYIVQKAYLKKDKKGNEQFIKWLGTTIQVIFDQTFAKMAGKYDQIVKFSFYRERHFKNQYLRSIKNDTLGYAGTEIIRRTVGDSKVIEITDIKDQKLQNLVMQILVKIGIKLILNRKVYNNGSEIVTDIDSIFNEMTK</sequence>
<dbReference type="EC" id="2.7.1.100" evidence="3"/>
<proteinExistence type="inferred from homology"/>
<feature type="domain" description="Aminoglycoside phosphotransferase" evidence="8">
    <location>
        <begin position="215"/>
        <end position="267"/>
    </location>
</feature>
<evidence type="ECO:0000313" key="9">
    <source>
        <dbReference type="EMBL" id="BAQ56697.1"/>
    </source>
</evidence>
<evidence type="ECO:0000313" key="10">
    <source>
        <dbReference type="EMBL" id="QFG50807.1"/>
    </source>
</evidence>
<name>A0A0D6A1M3_9LACO</name>
<dbReference type="InterPro" id="IPR011009">
    <property type="entry name" value="Kinase-like_dom_sf"/>
</dbReference>
<keyword evidence="4 10" id="KW-0808">Transferase</keyword>
<gene>
    <name evidence="10" type="primary">mtnK</name>
    <name evidence="10" type="ORF">LA749_01670</name>
    <name evidence="9" type="ORF">LBAT_0308</name>
</gene>
<dbReference type="PIRSF" id="PIRSF031134">
    <property type="entry name" value="MTRK"/>
    <property type="match status" value="1"/>
</dbReference>
<dbReference type="GeneID" id="78211682"/>
<dbReference type="PATRIC" id="fig|1600.4.peg.315"/>
<dbReference type="GO" id="GO:0009086">
    <property type="term" value="P:methionine biosynthetic process"/>
    <property type="evidence" value="ECO:0007669"/>
    <property type="project" value="InterPro"/>
</dbReference>
<dbReference type="STRING" id="1600.LBAT_0308"/>
<dbReference type="Pfam" id="PF01636">
    <property type="entry name" value="APH"/>
    <property type="match status" value="1"/>
</dbReference>
<evidence type="ECO:0000313" key="12">
    <source>
        <dbReference type="Proteomes" id="UP000325393"/>
    </source>
</evidence>
<dbReference type="Proteomes" id="UP000325393">
    <property type="component" value="Chromosome"/>
</dbReference>
<evidence type="ECO:0000256" key="6">
    <source>
        <dbReference type="ARBA" id="ARBA00022777"/>
    </source>
</evidence>
<evidence type="ECO:0000256" key="7">
    <source>
        <dbReference type="ARBA" id="ARBA00022840"/>
    </source>
</evidence>
<dbReference type="NCBIfam" id="TIGR01767">
    <property type="entry name" value="MTRK"/>
    <property type="match status" value="1"/>
</dbReference>
<evidence type="ECO:0000256" key="5">
    <source>
        <dbReference type="ARBA" id="ARBA00022741"/>
    </source>
</evidence>
<protein>
    <recommendedName>
        <fullName evidence="3">S-methyl-5-thioribose kinase</fullName>
        <ecNumber evidence="3">2.7.1.100</ecNumber>
    </recommendedName>
</protein>
<comment type="subunit">
    <text evidence="2">Homodimer.</text>
</comment>
<reference evidence="10 12" key="2">
    <citation type="submission" date="2019-09" db="EMBL/GenBank/DDBJ databases">
        <title>Genome sequencing of Lactobacillus acetotolerans.</title>
        <authorList>
            <person name="Kim K."/>
        </authorList>
    </citation>
    <scope>NUCLEOTIDE SEQUENCE [LARGE SCALE GENOMIC DNA]</scope>
    <source>
        <strain evidence="10 12">LA749</strain>
    </source>
</reference>
<dbReference type="InterPro" id="IPR002575">
    <property type="entry name" value="Aminoglycoside_PTrfase"/>
</dbReference>
<dbReference type="PANTHER" id="PTHR34273">
    <property type="entry name" value="METHYLTHIORIBOSE KINASE"/>
    <property type="match status" value="1"/>
</dbReference>
<accession>A0A0D6A1M3</accession>
<dbReference type="InterPro" id="IPR009212">
    <property type="entry name" value="Methylthioribose_kinase"/>
</dbReference>
<dbReference type="Gene3D" id="3.30.200.20">
    <property type="entry name" value="Phosphorylase Kinase, domain 1"/>
    <property type="match status" value="1"/>
</dbReference>
<evidence type="ECO:0000256" key="3">
    <source>
        <dbReference type="ARBA" id="ARBA00012128"/>
    </source>
</evidence>